<evidence type="ECO:0000313" key="2">
    <source>
        <dbReference type="EMBL" id="MWG36909.1"/>
    </source>
</evidence>
<protein>
    <recommendedName>
        <fullName evidence="1">C2H2-type domain-containing protein</fullName>
    </recommendedName>
</protein>
<keyword evidence="3" id="KW-1185">Reference proteome</keyword>
<proteinExistence type="predicted"/>
<dbReference type="InterPro" id="IPR013087">
    <property type="entry name" value="Znf_C2H2_type"/>
</dbReference>
<accession>A0A6B0GTA2</accession>
<evidence type="ECO:0000313" key="3">
    <source>
        <dbReference type="Proteomes" id="UP000451471"/>
    </source>
</evidence>
<dbReference type="Proteomes" id="UP000451471">
    <property type="component" value="Unassembled WGS sequence"/>
</dbReference>
<evidence type="ECO:0000259" key="1">
    <source>
        <dbReference type="PROSITE" id="PS50157"/>
    </source>
</evidence>
<name>A0A6B0GTA2_9EURY</name>
<organism evidence="2 3">
    <name type="scientific">Halomarina oriensis</name>
    <dbReference type="NCBI Taxonomy" id="671145"/>
    <lineage>
        <taxon>Archaea</taxon>
        <taxon>Methanobacteriati</taxon>
        <taxon>Methanobacteriota</taxon>
        <taxon>Stenosarchaea group</taxon>
        <taxon>Halobacteria</taxon>
        <taxon>Halobacteriales</taxon>
        <taxon>Natronomonadaceae</taxon>
        <taxon>Halomarina</taxon>
    </lineage>
</organism>
<comment type="caution">
    <text evidence="2">The sequence shown here is derived from an EMBL/GenBank/DDBJ whole genome shotgun (WGS) entry which is preliminary data.</text>
</comment>
<dbReference type="PROSITE" id="PS50157">
    <property type="entry name" value="ZINC_FINGER_C2H2_2"/>
    <property type="match status" value="1"/>
</dbReference>
<sequence>MSDSIVHQQLLDCLLCRAAFEREATLRAHLRTEHSREELVDFVVVTVDEHNEADGLDPH</sequence>
<dbReference type="PROSITE" id="PS00028">
    <property type="entry name" value="ZINC_FINGER_C2H2_1"/>
    <property type="match status" value="1"/>
</dbReference>
<feature type="domain" description="C2H2-type" evidence="1">
    <location>
        <begin position="11"/>
        <end position="39"/>
    </location>
</feature>
<reference evidence="2 3" key="1">
    <citation type="submission" date="2019-12" db="EMBL/GenBank/DDBJ databases">
        <title>Halocatena pleomorpha gen. nov. sp. nov., an extremely halophilic archaeon of family Halobacteriaceae isolated from saltpan soil.</title>
        <authorList>
            <person name="Pal Y."/>
            <person name="Verma A."/>
            <person name="Krishnamurthi S."/>
            <person name="Kumar P."/>
        </authorList>
    </citation>
    <scope>NUCLEOTIDE SEQUENCE [LARGE SCALE GENOMIC DNA]</scope>
    <source>
        <strain evidence="2 3">JCM 16495</strain>
    </source>
</reference>
<gene>
    <name evidence="2" type="ORF">GQS65_20885</name>
</gene>
<dbReference type="RefSeq" id="WP_158206557.1">
    <property type="nucleotide sequence ID" value="NZ_WSZK01000045.1"/>
</dbReference>
<dbReference type="EMBL" id="WSZK01000045">
    <property type="protein sequence ID" value="MWG36909.1"/>
    <property type="molecule type" value="Genomic_DNA"/>
</dbReference>
<dbReference type="AlphaFoldDB" id="A0A6B0GTA2"/>